<dbReference type="EMBL" id="KQ086637">
    <property type="protein sequence ID" value="KLO04227.1"/>
    <property type="molecule type" value="Genomic_DNA"/>
</dbReference>
<dbReference type="STRING" id="27342.A0A0H2QZ35"/>
<sequence>RCLDCLPSAAKCATCIIGDHVEEPFHQIEQWTGKFWLKTSLTDIGLVVNLGHGRGSCASPTAICVMHIIDANGIFTTKVRFCGCELTSERVTEPFVQLLRARWFPCTISAPSSAVTFRCLDAVCRLNNQGKLTGYDFYQSQVHAADSAELDPPKKRYDELMRAIRLWKHLFLLKRGGIGLLAGGVCDARPGSCTVECPACP</sequence>
<dbReference type="Proteomes" id="UP000053477">
    <property type="component" value="Unassembled WGS sequence"/>
</dbReference>
<feature type="non-terminal residue" evidence="2">
    <location>
        <position position="1"/>
    </location>
</feature>
<dbReference type="InterPro" id="IPR041457">
    <property type="entry name" value="CxC2_KDZ-assoc"/>
</dbReference>
<keyword evidence="3" id="KW-1185">Reference proteome</keyword>
<dbReference type="AlphaFoldDB" id="A0A0H2QZ35"/>
<accession>A0A0H2QZ35</accession>
<proteinExistence type="predicted"/>
<feature type="domain" description="CxC2-like cysteine cluster KDZ transposase-associated" evidence="1">
    <location>
        <begin position="41"/>
        <end position="148"/>
    </location>
</feature>
<dbReference type="Pfam" id="PF18803">
    <property type="entry name" value="CxC2"/>
    <property type="match status" value="1"/>
</dbReference>
<name>A0A0H2QZ35_9AGAM</name>
<evidence type="ECO:0000313" key="2">
    <source>
        <dbReference type="EMBL" id="KLO04227.1"/>
    </source>
</evidence>
<dbReference type="OrthoDB" id="3004525at2759"/>
<evidence type="ECO:0000313" key="3">
    <source>
        <dbReference type="Proteomes" id="UP000053477"/>
    </source>
</evidence>
<dbReference type="InParanoid" id="A0A0H2QZ35"/>
<feature type="non-terminal residue" evidence="2">
    <location>
        <position position="201"/>
    </location>
</feature>
<protein>
    <recommendedName>
        <fullName evidence="1">CxC2-like cysteine cluster KDZ transposase-associated domain-containing protein</fullName>
    </recommendedName>
</protein>
<reference evidence="2 3" key="1">
    <citation type="submission" date="2015-04" db="EMBL/GenBank/DDBJ databases">
        <title>Complete genome sequence of Schizopora paradoxa KUC8140, a cosmopolitan wood degrader in East Asia.</title>
        <authorList>
            <consortium name="DOE Joint Genome Institute"/>
            <person name="Min B."/>
            <person name="Park H."/>
            <person name="Jang Y."/>
            <person name="Kim J.-J."/>
            <person name="Kim K.H."/>
            <person name="Pangilinan J."/>
            <person name="Lipzen A."/>
            <person name="Riley R."/>
            <person name="Grigoriev I.V."/>
            <person name="Spatafora J.W."/>
            <person name="Choi I.-G."/>
        </authorList>
    </citation>
    <scope>NUCLEOTIDE SEQUENCE [LARGE SCALE GENOMIC DNA]</scope>
    <source>
        <strain evidence="2 3">KUC8140</strain>
    </source>
</reference>
<gene>
    <name evidence="2" type="ORF">SCHPADRAFT_808133</name>
</gene>
<organism evidence="2 3">
    <name type="scientific">Schizopora paradoxa</name>
    <dbReference type="NCBI Taxonomy" id="27342"/>
    <lineage>
        <taxon>Eukaryota</taxon>
        <taxon>Fungi</taxon>
        <taxon>Dikarya</taxon>
        <taxon>Basidiomycota</taxon>
        <taxon>Agaricomycotina</taxon>
        <taxon>Agaricomycetes</taxon>
        <taxon>Hymenochaetales</taxon>
        <taxon>Schizoporaceae</taxon>
        <taxon>Schizopora</taxon>
    </lineage>
</organism>
<evidence type="ECO:0000259" key="1">
    <source>
        <dbReference type="Pfam" id="PF18803"/>
    </source>
</evidence>